<dbReference type="RefSeq" id="WP_184731727.1">
    <property type="nucleotide sequence ID" value="NZ_JACHIW010000002.1"/>
</dbReference>
<dbReference type="Gene3D" id="3.40.190.10">
    <property type="entry name" value="Periplasmic binding protein-like II"/>
    <property type="match status" value="2"/>
</dbReference>
<dbReference type="SUPFAM" id="SSF53850">
    <property type="entry name" value="Periplasmic binding protein-like II"/>
    <property type="match status" value="1"/>
</dbReference>
<proteinExistence type="inferred from homology"/>
<dbReference type="InterPro" id="IPR036390">
    <property type="entry name" value="WH_DNA-bd_sf"/>
</dbReference>
<dbReference type="GO" id="GO:0003677">
    <property type="term" value="F:DNA binding"/>
    <property type="evidence" value="ECO:0007669"/>
    <property type="project" value="UniProtKB-KW"/>
</dbReference>
<dbReference type="AlphaFoldDB" id="A0A840QGY7"/>
<evidence type="ECO:0000256" key="1">
    <source>
        <dbReference type="ARBA" id="ARBA00009437"/>
    </source>
</evidence>
<name>A0A840QGY7_9PSEU</name>
<keyword evidence="4" id="KW-0804">Transcription</keyword>
<dbReference type="InterPro" id="IPR036388">
    <property type="entry name" value="WH-like_DNA-bd_sf"/>
</dbReference>
<gene>
    <name evidence="6" type="ORF">BJ970_006970</name>
</gene>
<dbReference type="InterPro" id="IPR000847">
    <property type="entry name" value="LysR_HTH_N"/>
</dbReference>
<keyword evidence="2" id="KW-0805">Transcription regulation</keyword>
<evidence type="ECO:0000313" key="6">
    <source>
        <dbReference type="EMBL" id="MBB5159371.1"/>
    </source>
</evidence>
<feature type="domain" description="HTH lysR-type" evidence="5">
    <location>
        <begin position="2"/>
        <end position="59"/>
    </location>
</feature>
<dbReference type="GO" id="GO:0032993">
    <property type="term" value="C:protein-DNA complex"/>
    <property type="evidence" value="ECO:0007669"/>
    <property type="project" value="TreeGrafter"/>
</dbReference>
<dbReference type="PANTHER" id="PTHR30346">
    <property type="entry name" value="TRANSCRIPTIONAL DUAL REGULATOR HCAR-RELATED"/>
    <property type="match status" value="1"/>
</dbReference>
<protein>
    <submittedName>
        <fullName evidence="6">Molybdate transport repressor ModE-like protein</fullName>
    </submittedName>
</protein>
<evidence type="ECO:0000256" key="2">
    <source>
        <dbReference type="ARBA" id="ARBA00023015"/>
    </source>
</evidence>
<evidence type="ECO:0000256" key="3">
    <source>
        <dbReference type="ARBA" id="ARBA00023125"/>
    </source>
</evidence>
<dbReference type="InterPro" id="IPR005119">
    <property type="entry name" value="LysR_subst-bd"/>
</dbReference>
<dbReference type="PROSITE" id="PS50931">
    <property type="entry name" value="HTH_LYSR"/>
    <property type="match status" value="1"/>
</dbReference>
<dbReference type="Pfam" id="PF00126">
    <property type="entry name" value="HTH_1"/>
    <property type="match status" value="1"/>
</dbReference>
<keyword evidence="3" id="KW-0238">DNA-binding</keyword>
<sequence>MLELKHFRVLAAIAAEGSLSAAARSLGYSQPAVTQQVQGLERALRTPIVVRSKARVGLTDAGEVLLRHGEQILDLVARAESEVEAVAGLRAGRVRLACFPSGASMVLPRALGTLTARHEGLSFTLTETEPRGAYELLRRGEVDIAVVYHYEMAGTGAPPGQGPDETATPLLEEAVHVALPVGHSAAGEAVVELADLAGSRWIAGCPDCRSNLVDACRAVGFDPDIAFETDDYAALQALAAAGLGVALLPELMLAAARAEAGLVVRRLHPRSVRVVTAVTTTGLSRVPAVARTMAALREAARLVEIPDLRE</sequence>
<dbReference type="EMBL" id="JACHIW010000002">
    <property type="protein sequence ID" value="MBB5159371.1"/>
    <property type="molecule type" value="Genomic_DNA"/>
</dbReference>
<dbReference type="Proteomes" id="UP000584374">
    <property type="component" value="Unassembled WGS sequence"/>
</dbReference>
<keyword evidence="7" id="KW-1185">Reference proteome</keyword>
<accession>A0A840QGY7</accession>
<evidence type="ECO:0000256" key="4">
    <source>
        <dbReference type="ARBA" id="ARBA00023163"/>
    </source>
</evidence>
<evidence type="ECO:0000313" key="7">
    <source>
        <dbReference type="Proteomes" id="UP000584374"/>
    </source>
</evidence>
<dbReference type="GO" id="GO:0003700">
    <property type="term" value="F:DNA-binding transcription factor activity"/>
    <property type="evidence" value="ECO:0007669"/>
    <property type="project" value="InterPro"/>
</dbReference>
<dbReference type="Gene3D" id="1.10.10.10">
    <property type="entry name" value="Winged helix-like DNA-binding domain superfamily/Winged helix DNA-binding domain"/>
    <property type="match status" value="1"/>
</dbReference>
<dbReference type="Pfam" id="PF03466">
    <property type="entry name" value="LysR_substrate"/>
    <property type="match status" value="1"/>
</dbReference>
<organism evidence="6 7">
    <name type="scientific">Saccharopolyspora phatthalungensis</name>
    <dbReference type="NCBI Taxonomy" id="664693"/>
    <lineage>
        <taxon>Bacteria</taxon>
        <taxon>Bacillati</taxon>
        <taxon>Actinomycetota</taxon>
        <taxon>Actinomycetes</taxon>
        <taxon>Pseudonocardiales</taxon>
        <taxon>Pseudonocardiaceae</taxon>
        <taxon>Saccharopolyspora</taxon>
    </lineage>
</organism>
<dbReference type="PANTHER" id="PTHR30346:SF29">
    <property type="entry name" value="LYSR SUBSTRATE-BINDING"/>
    <property type="match status" value="1"/>
</dbReference>
<dbReference type="SUPFAM" id="SSF46785">
    <property type="entry name" value="Winged helix' DNA-binding domain"/>
    <property type="match status" value="1"/>
</dbReference>
<reference evidence="6 7" key="1">
    <citation type="submission" date="2020-08" db="EMBL/GenBank/DDBJ databases">
        <title>Sequencing the genomes of 1000 actinobacteria strains.</title>
        <authorList>
            <person name="Klenk H.-P."/>
        </authorList>
    </citation>
    <scope>NUCLEOTIDE SEQUENCE [LARGE SCALE GENOMIC DNA]</scope>
    <source>
        <strain evidence="6 7">DSM 45584</strain>
    </source>
</reference>
<comment type="similarity">
    <text evidence="1">Belongs to the LysR transcriptional regulatory family.</text>
</comment>
<dbReference type="FunFam" id="1.10.10.10:FF:000001">
    <property type="entry name" value="LysR family transcriptional regulator"/>
    <property type="match status" value="1"/>
</dbReference>
<evidence type="ECO:0000259" key="5">
    <source>
        <dbReference type="PROSITE" id="PS50931"/>
    </source>
</evidence>
<dbReference type="PRINTS" id="PR00039">
    <property type="entry name" value="HTHLYSR"/>
</dbReference>
<comment type="caution">
    <text evidence="6">The sequence shown here is derived from an EMBL/GenBank/DDBJ whole genome shotgun (WGS) entry which is preliminary data.</text>
</comment>